<dbReference type="Gene3D" id="3.30.730.10">
    <property type="entry name" value="AP2/ERF domain"/>
    <property type="match status" value="1"/>
</dbReference>
<sequence>MDTNAGDVRSTAPVKFSEYRNRTKLVRSPFPADDSVSSETKPTQVVRISVTDPDATDSSSDEGETEFSGQRRRVKKFVSEITVESSCSVSGAGSSYDPVWGARRRTSRSKAGRSKSSTGGVDLSVRPAEPAKKFRGVRRRPWGKWAAEIRDPLKRVRLWLGTYDTAEEAAMVYDNAAVQLRGPDALTNFLTPPPPPATATTTAPTSSSEYNSAEESRNDSKPAGGGSRSPTSTLRFPSPSSQEEAESQSQSQSQSTTFTAAKEESSEISEFSSMEALFADEAYDFKSSMRDIFDETNLAVEGLLSQDFIGGEFFTGAVGSGDDFGIGFSSWNPDECFQDIGDLFGSDPMLSV</sequence>
<dbReference type="InterPro" id="IPR016177">
    <property type="entry name" value="DNA-bd_dom_sf"/>
</dbReference>
<evidence type="ECO:0000256" key="3">
    <source>
        <dbReference type="ARBA" id="ARBA00023125"/>
    </source>
</evidence>
<evidence type="ECO:0000259" key="7">
    <source>
        <dbReference type="PROSITE" id="PS51032"/>
    </source>
</evidence>
<feature type="region of interest" description="Disordered" evidence="6">
    <location>
        <begin position="1"/>
        <end position="72"/>
    </location>
</feature>
<organism evidence="8 9">
    <name type="scientific">Linum trigynum</name>
    <dbReference type="NCBI Taxonomy" id="586398"/>
    <lineage>
        <taxon>Eukaryota</taxon>
        <taxon>Viridiplantae</taxon>
        <taxon>Streptophyta</taxon>
        <taxon>Embryophyta</taxon>
        <taxon>Tracheophyta</taxon>
        <taxon>Spermatophyta</taxon>
        <taxon>Magnoliopsida</taxon>
        <taxon>eudicotyledons</taxon>
        <taxon>Gunneridae</taxon>
        <taxon>Pentapetalae</taxon>
        <taxon>rosids</taxon>
        <taxon>fabids</taxon>
        <taxon>Malpighiales</taxon>
        <taxon>Linaceae</taxon>
        <taxon>Linum</taxon>
    </lineage>
</organism>
<dbReference type="SUPFAM" id="SSF54171">
    <property type="entry name" value="DNA-binding domain"/>
    <property type="match status" value="1"/>
</dbReference>
<dbReference type="InterPro" id="IPR050913">
    <property type="entry name" value="AP2/ERF_ERF"/>
</dbReference>
<keyword evidence="4" id="KW-0804">Transcription</keyword>
<dbReference type="FunFam" id="3.30.730.10:FF:000001">
    <property type="entry name" value="Ethylene-responsive transcription factor 2"/>
    <property type="match status" value="1"/>
</dbReference>
<feature type="domain" description="AP2/ERF" evidence="7">
    <location>
        <begin position="133"/>
        <end position="190"/>
    </location>
</feature>
<evidence type="ECO:0000256" key="5">
    <source>
        <dbReference type="ARBA" id="ARBA00023242"/>
    </source>
</evidence>
<dbReference type="EMBL" id="OZ034818">
    <property type="protein sequence ID" value="CAL1386458.1"/>
    <property type="molecule type" value="Genomic_DNA"/>
</dbReference>
<evidence type="ECO:0000256" key="2">
    <source>
        <dbReference type="ARBA" id="ARBA00023015"/>
    </source>
</evidence>
<feature type="region of interest" description="Disordered" evidence="6">
    <location>
        <begin position="185"/>
        <end position="270"/>
    </location>
</feature>
<evidence type="ECO:0000256" key="6">
    <source>
        <dbReference type="SAM" id="MobiDB-lite"/>
    </source>
</evidence>
<evidence type="ECO:0000313" key="8">
    <source>
        <dbReference type="EMBL" id="CAL1386458.1"/>
    </source>
</evidence>
<dbReference type="Pfam" id="PF00847">
    <property type="entry name" value="AP2"/>
    <property type="match status" value="1"/>
</dbReference>
<name>A0AAV2ELC9_9ROSI</name>
<dbReference type="GO" id="GO:0005634">
    <property type="term" value="C:nucleus"/>
    <property type="evidence" value="ECO:0007669"/>
    <property type="project" value="UniProtKB-SubCell"/>
</dbReference>
<dbReference type="Proteomes" id="UP001497516">
    <property type="component" value="Chromosome 5"/>
</dbReference>
<proteinExistence type="predicted"/>
<feature type="compositionally biased region" description="Basic residues" evidence="6">
    <location>
        <begin position="102"/>
        <end position="113"/>
    </location>
</feature>
<protein>
    <recommendedName>
        <fullName evidence="7">AP2/ERF domain-containing protein</fullName>
    </recommendedName>
</protein>
<feature type="compositionally biased region" description="Low complexity" evidence="6">
    <location>
        <begin position="85"/>
        <end position="95"/>
    </location>
</feature>
<evidence type="ECO:0000256" key="1">
    <source>
        <dbReference type="ARBA" id="ARBA00004123"/>
    </source>
</evidence>
<dbReference type="AlphaFoldDB" id="A0AAV2ELC9"/>
<dbReference type="SMART" id="SM00380">
    <property type="entry name" value="AP2"/>
    <property type="match status" value="1"/>
</dbReference>
<dbReference type="PROSITE" id="PS51032">
    <property type="entry name" value="AP2_ERF"/>
    <property type="match status" value="1"/>
</dbReference>
<dbReference type="CDD" id="cd00018">
    <property type="entry name" value="AP2"/>
    <property type="match status" value="1"/>
</dbReference>
<evidence type="ECO:0000256" key="4">
    <source>
        <dbReference type="ARBA" id="ARBA00023163"/>
    </source>
</evidence>
<dbReference type="InterPro" id="IPR001471">
    <property type="entry name" value="AP2/ERF_dom"/>
</dbReference>
<dbReference type="GO" id="GO:0003677">
    <property type="term" value="F:DNA binding"/>
    <property type="evidence" value="ECO:0007669"/>
    <property type="project" value="UniProtKB-KW"/>
</dbReference>
<keyword evidence="5" id="KW-0539">Nucleus</keyword>
<keyword evidence="3" id="KW-0238">DNA-binding</keyword>
<reference evidence="8 9" key="1">
    <citation type="submission" date="2024-04" db="EMBL/GenBank/DDBJ databases">
        <authorList>
            <person name="Fracassetti M."/>
        </authorList>
    </citation>
    <scope>NUCLEOTIDE SEQUENCE [LARGE SCALE GENOMIC DNA]</scope>
</reference>
<dbReference type="GO" id="GO:0003700">
    <property type="term" value="F:DNA-binding transcription factor activity"/>
    <property type="evidence" value="ECO:0007669"/>
    <property type="project" value="InterPro"/>
</dbReference>
<comment type="subcellular location">
    <subcellularLocation>
        <location evidence="1">Nucleus</location>
    </subcellularLocation>
</comment>
<keyword evidence="9" id="KW-1185">Reference proteome</keyword>
<accession>A0AAV2ELC9</accession>
<gene>
    <name evidence="8" type="ORF">LTRI10_LOCUS27506</name>
</gene>
<dbReference type="PANTHER" id="PTHR31194:SF140">
    <property type="entry name" value="ETHYLENE-RESPONSIVE TRANSCRIPTION FACTOR CRF2"/>
    <property type="match status" value="1"/>
</dbReference>
<feature type="compositionally biased region" description="Low complexity" evidence="6">
    <location>
        <begin position="198"/>
        <end position="208"/>
    </location>
</feature>
<keyword evidence="2" id="KW-0805">Transcription regulation</keyword>
<feature type="compositionally biased region" description="Low complexity" evidence="6">
    <location>
        <begin position="236"/>
        <end position="260"/>
    </location>
</feature>
<dbReference type="InterPro" id="IPR036955">
    <property type="entry name" value="AP2/ERF_dom_sf"/>
</dbReference>
<feature type="region of interest" description="Disordered" evidence="6">
    <location>
        <begin position="85"/>
        <end position="127"/>
    </location>
</feature>
<evidence type="ECO:0000313" key="9">
    <source>
        <dbReference type="Proteomes" id="UP001497516"/>
    </source>
</evidence>
<dbReference type="PRINTS" id="PR00367">
    <property type="entry name" value="ETHRSPELEMNT"/>
</dbReference>
<dbReference type="PANTHER" id="PTHR31194">
    <property type="entry name" value="SHN SHINE , DNA BINDING / TRANSCRIPTION FACTOR"/>
    <property type="match status" value="1"/>
</dbReference>